<proteinExistence type="predicted"/>
<gene>
    <name evidence="2" type="ORF">C7H52_13120</name>
</gene>
<evidence type="ECO:0000259" key="1">
    <source>
        <dbReference type="Pfam" id="PF13524"/>
    </source>
</evidence>
<dbReference type="GO" id="GO:0016740">
    <property type="term" value="F:transferase activity"/>
    <property type="evidence" value="ECO:0007669"/>
    <property type="project" value="UniProtKB-KW"/>
</dbReference>
<dbReference type="EMBL" id="PXOQ01000019">
    <property type="protein sequence ID" value="PSG86084.1"/>
    <property type="molecule type" value="Genomic_DNA"/>
</dbReference>
<dbReference type="OrthoDB" id="6638088at2"/>
<feature type="domain" description="Spore protein YkvP/CgeB glycosyl transferase-like" evidence="1">
    <location>
        <begin position="254"/>
        <end position="369"/>
    </location>
</feature>
<dbReference type="SUPFAM" id="SSF53756">
    <property type="entry name" value="UDP-Glycosyltransferase/glycogen phosphorylase"/>
    <property type="match status" value="1"/>
</dbReference>
<dbReference type="InterPro" id="IPR055259">
    <property type="entry name" value="YkvP/CgeB_Glyco_trans-like"/>
</dbReference>
<name>A0A2T1N4Q6_9FLAO</name>
<dbReference type="RefSeq" id="WP_106464362.1">
    <property type="nucleotide sequence ID" value="NZ_PXOQ01000019.1"/>
</dbReference>
<dbReference type="Proteomes" id="UP000238426">
    <property type="component" value="Unassembled WGS sequence"/>
</dbReference>
<comment type="caution">
    <text evidence="2">The sequence shown here is derived from an EMBL/GenBank/DDBJ whole genome shotgun (WGS) entry which is preliminary data.</text>
</comment>
<organism evidence="2 3">
    <name type="scientific">Aurantibacter aestuarii</name>
    <dbReference type="NCBI Taxonomy" id="1266046"/>
    <lineage>
        <taxon>Bacteria</taxon>
        <taxon>Pseudomonadati</taxon>
        <taxon>Bacteroidota</taxon>
        <taxon>Flavobacteriia</taxon>
        <taxon>Flavobacteriales</taxon>
        <taxon>Flavobacteriaceae</taxon>
        <taxon>Aurantibacter</taxon>
    </lineage>
</organism>
<dbReference type="Gene3D" id="3.40.50.2000">
    <property type="entry name" value="Glycogen Phosphorylase B"/>
    <property type="match status" value="1"/>
</dbReference>
<dbReference type="Pfam" id="PF13524">
    <property type="entry name" value="Glyco_trans_1_2"/>
    <property type="match status" value="1"/>
</dbReference>
<evidence type="ECO:0000313" key="2">
    <source>
        <dbReference type="EMBL" id="PSG86084.1"/>
    </source>
</evidence>
<reference evidence="2 3" key="1">
    <citation type="submission" date="2018-03" db="EMBL/GenBank/DDBJ databases">
        <title>Mesoflavibacter sp. HG37 and Mesoflavibacter sp. HG96 sp.nov., two marine bacteria isolated from seawater of Western Pacific Ocean.</title>
        <authorList>
            <person name="Cheng H."/>
            <person name="Wu Y.-H."/>
            <person name="Guo L.-L."/>
            <person name="Xu X.-W."/>
        </authorList>
    </citation>
    <scope>NUCLEOTIDE SEQUENCE [LARGE SCALE GENOMIC DNA]</scope>
    <source>
        <strain evidence="2 3">KCTC 32269</strain>
    </source>
</reference>
<keyword evidence="2" id="KW-0808">Transferase</keyword>
<sequence>MKILLFGEYSGFFNQLKNGLLKNNCEVTLAARQDGFKNYDVDINLEGSFWRKNPFNYIRQGIFKLTSYDIVGLSIYYNFWKIKSKFTHFDVVLLINPFPLQTHPKLERQILKFIFKNNKKVYLAACGDDYQYINYLNKSQLPYTILDAYKKNSTLKSYFLDSIKYTKKAHKNLHEFVINNCKGVIAADIDYDMAYKNSKKYLGYIPFPVTLEKLELTPQKSHDRIIIFHGINRLNYYKKGNHYFDEALKIIKLKYPEKVIILRTENVSYTEYINSYNKAHIVLDQVYSYSQGYNALESMAKGKLVFSGAEKEWLEYFNVEADTLLINAKPDIDYLVEKLDYFIQHPEKIVEIATNARAFVEKQHQDKAIALKYLQCFN</sequence>
<evidence type="ECO:0000313" key="3">
    <source>
        <dbReference type="Proteomes" id="UP000238426"/>
    </source>
</evidence>
<keyword evidence="3" id="KW-1185">Reference proteome</keyword>
<accession>A0A2T1N4Q6</accession>
<protein>
    <submittedName>
        <fullName evidence="2">Glycosyl transferase family 1</fullName>
    </submittedName>
</protein>
<dbReference type="AlphaFoldDB" id="A0A2T1N4Q6"/>